<comment type="caution">
    <text evidence="2">The sequence shown here is derived from an EMBL/GenBank/DDBJ whole genome shotgun (WGS) entry which is preliminary data.</text>
</comment>
<dbReference type="Proteomes" id="UP000708208">
    <property type="component" value="Unassembled WGS sequence"/>
</dbReference>
<organism evidence="2 3">
    <name type="scientific">Allacma fusca</name>
    <dbReference type="NCBI Taxonomy" id="39272"/>
    <lineage>
        <taxon>Eukaryota</taxon>
        <taxon>Metazoa</taxon>
        <taxon>Ecdysozoa</taxon>
        <taxon>Arthropoda</taxon>
        <taxon>Hexapoda</taxon>
        <taxon>Collembola</taxon>
        <taxon>Symphypleona</taxon>
        <taxon>Sminthuridae</taxon>
        <taxon>Allacma</taxon>
    </lineage>
</organism>
<evidence type="ECO:0000313" key="3">
    <source>
        <dbReference type="Proteomes" id="UP000708208"/>
    </source>
</evidence>
<keyword evidence="3" id="KW-1185">Reference proteome</keyword>
<name>A0A8J2NK30_9HEXA</name>
<accession>A0A8J2NK30</accession>
<feature type="region of interest" description="Disordered" evidence="1">
    <location>
        <begin position="302"/>
        <end position="378"/>
    </location>
</feature>
<sequence length="378" mass="41762">METSEAEDKSVSDDGATCDLQTLMEQPQIPPIVTSPEKVPIITQRIESMTLDSPPKPTSLINEIIPTPNPKRRVTFELIPTIHIIPSTEPIEMDSLNPESIPEELVEAEILNPIDASETDPMFPDFDTLIPESNPIFPDLETLIPEIVLETLPILKSPTPETIPILETPTPKTIPTVETPTPKTIPTKETPTPKTIPTVETPIPETISIVEALISEILPVVVTPSPEFLPVVKTPIPQVITHTPENTPASEGYIRMDLSTAPPKNTPFDIWNSPQVVPLMSIVFDRPPTPPRQTRPIEPLLSLNLDPAPQNTRPQSSHPDHVPYHLRFHPYNSRPGPNSPGSQLDRGLRVRRPSELPPSRIPRQRPSGRDDQAPEGGM</sequence>
<evidence type="ECO:0000313" key="2">
    <source>
        <dbReference type="EMBL" id="CAG7714119.1"/>
    </source>
</evidence>
<dbReference type="EMBL" id="CAJVCH010033383">
    <property type="protein sequence ID" value="CAG7714119.1"/>
    <property type="molecule type" value="Genomic_DNA"/>
</dbReference>
<gene>
    <name evidence="2" type="ORF">AFUS01_LOCUS5272</name>
</gene>
<proteinExistence type="predicted"/>
<feature type="region of interest" description="Disordered" evidence="1">
    <location>
        <begin position="160"/>
        <end position="199"/>
    </location>
</feature>
<evidence type="ECO:0000256" key="1">
    <source>
        <dbReference type="SAM" id="MobiDB-lite"/>
    </source>
</evidence>
<dbReference type="AlphaFoldDB" id="A0A8J2NK30"/>
<protein>
    <submittedName>
        <fullName evidence="2">Uncharacterized protein</fullName>
    </submittedName>
</protein>
<reference evidence="2" key="1">
    <citation type="submission" date="2021-06" db="EMBL/GenBank/DDBJ databases">
        <authorList>
            <person name="Hodson N. C."/>
            <person name="Mongue J. A."/>
            <person name="Jaron S. K."/>
        </authorList>
    </citation>
    <scope>NUCLEOTIDE SEQUENCE</scope>
</reference>